<dbReference type="EMBL" id="BBPA01000047">
    <property type="protein sequence ID" value="GAL93771.1"/>
    <property type="molecule type" value="Genomic_DNA"/>
</dbReference>
<proteinExistence type="predicted"/>
<protein>
    <submittedName>
        <fullName evidence="1">Type IV pilin PilA</fullName>
    </submittedName>
</protein>
<comment type="caution">
    <text evidence="1">The sequence shown here is derived from an EMBL/GenBank/DDBJ whole genome shotgun (WGS) entry which is preliminary data.</text>
</comment>
<evidence type="ECO:0000313" key="1">
    <source>
        <dbReference type="EMBL" id="GAL93771.1"/>
    </source>
</evidence>
<name>A0A0A1VWV6_MICAE</name>
<dbReference type="AlphaFoldDB" id="A0A0A1VWV6"/>
<reference evidence="2" key="1">
    <citation type="journal article" date="2015" name="Genome">
        <title>Whole Genome Sequence of the Non-Microcystin-Producing Microcystis aeruginosa Strain NIES-44.</title>
        <authorList>
            <person name="Okano K."/>
            <person name="Miyata N."/>
            <person name="Ozaki Y."/>
        </authorList>
    </citation>
    <scope>NUCLEOTIDE SEQUENCE [LARGE SCALE GENOMIC DNA]</scope>
    <source>
        <strain evidence="2">NIES-44</strain>
    </source>
</reference>
<dbReference type="Proteomes" id="UP000030321">
    <property type="component" value="Unassembled WGS sequence"/>
</dbReference>
<evidence type="ECO:0000313" key="2">
    <source>
        <dbReference type="Proteomes" id="UP000030321"/>
    </source>
</evidence>
<organism evidence="1 2">
    <name type="scientific">Microcystis aeruginosa NIES-44</name>
    <dbReference type="NCBI Taxonomy" id="449439"/>
    <lineage>
        <taxon>Bacteria</taxon>
        <taxon>Bacillati</taxon>
        <taxon>Cyanobacteriota</taxon>
        <taxon>Cyanophyceae</taxon>
        <taxon>Oscillatoriophycideae</taxon>
        <taxon>Chroococcales</taxon>
        <taxon>Microcystaceae</taxon>
        <taxon>Microcystis</taxon>
    </lineage>
</organism>
<sequence length="68" mass="7612">MLGKAWSVSHSSAYRYSEGAETIHPLFVVFDQTPERIKKGLKGACLPMVVQSYRPALIDDCLELVDQD</sequence>
<gene>
    <name evidence="1" type="ORF">N44_03523</name>
</gene>
<dbReference type="RefSeq" id="WP_045359678.1">
    <property type="nucleotide sequence ID" value="NZ_BBPA01000047.1"/>
</dbReference>
<accession>A0A0A1VWV6</accession>